<sequence>MRIPRTKAIPAISREYFPTSDSELVSQIEEVDPNALNARPTKVKDEAAGAEAAPKTITWRSRTVDLEDAAIAAALGSVQTAVKRLSDTLTSTSTAHTKDVGAAYDDVLILSQDAVDATKQAIDELVSERVGSGDKRMQSLQITRTAVSYEMISWRIGRNRVLVGESDGAVIKSSIAANTKHQKSNSKEEEGTGRKLSHLREKVVLYDAILQSLDSIKELPGIAADSDFIEEINAKAAYFSALKYVEFLLGHD</sequence>
<organism evidence="2 3">
    <name type="scientific">Glarea lozoyensis (strain ATCC 74030 / MF5533)</name>
    <dbReference type="NCBI Taxonomy" id="1104152"/>
    <lineage>
        <taxon>Eukaryota</taxon>
        <taxon>Fungi</taxon>
        <taxon>Dikarya</taxon>
        <taxon>Ascomycota</taxon>
        <taxon>Pezizomycotina</taxon>
        <taxon>Leotiomycetes</taxon>
        <taxon>Helotiales</taxon>
        <taxon>Helotiaceae</taxon>
        <taxon>Glarea</taxon>
    </lineage>
</organism>
<dbReference type="HOGENOM" id="CLU_1102871_0_0_1"/>
<accession>H0EG18</accession>
<dbReference type="GO" id="GO:0006614">
    <property type="term" value="P:SRP-dependent cotranslational protein targeting to membrane"/>
    <property type="evidence" value="ECO:0007669"/>
    <property type="project" value="InterPro"/>
</dbReference>
<evidence type="ECO:0000313" key="2">
    <source>
        <dbReference type="EMBL" id="EHL02632.1"/>
    </source>
</evidence>
<feature type="region of interest" description="Disordered" evidence="1">
    <location>
        <begin position="174"/>
        <end position="195"/>
    </location>
</feature>
<proteinExistence type="predicted"/>
<keyword evidence="3" id="KW-1185">Reference proteome</keyword>
<dbReference type="AlphaFoldDB" id="H0EG18"/>
<dbReference type="GO" id="GO:0005786">
    <property type="term" value="C:signal recognition particle, endoplasmic reticulum targeting"/>
    <property type="evidence" value="ECO:0007669"/>
    <property type="project" value="InterPro"/>
</dbReference>
<comment type="caution">
    <text evidence="2">The sequence shown here is derived from an EMBL/GenBank/DDBJ whole genome shotgun (WGS) entry which is preliminary data.</text>
</comment>
<reference evidence="2 3" key="1">
    <citation type="journal article" date="2012" name="Eukaryot. Cell">
        <title>Genome sequence of the fungus Glarea lozoyensis: the first genome sequence of a species from the Helotiaceae family.</title>
        <authorList>
            <person name="Youssar L."/>
            <person name="Gruening B.A."/>
            <person name="Erxleben A."/>
            <person name="Guenther S."/>
            <person name="Huettel W."/>
        </authorList>
    </citation>
    <scope>NUCLEOTIDE SEQUENCE [LARGE SCALE GENOMIC DNA]</scope>
    <source>
        <strain evidence="3">ATCC 74030 / MF5533</strain>
    </source>
</reference>
<dbReference type="GO" id="GO:0005047">
    <property type="term" value="F:signal recognition particle binding"/>
    <property type="evidence" value="ECO:0007669"/>
    <property type="project" value="InterPro"/>
</dbReference>
<evidence type="ECO:0000313" key="3">
    <source>
        <dbReference type="Proteomes" id="UP000005446"/>
    </source>
</evidence>
<dbReference type="PANTHER" id="PTHR12860">
    <property type="entry name" value="SIGNAL RECOGNITION PARTICLE 68 KDA PROTEIN"/>
    <property type="match status" value="1"/>
</dbReference>
<dbReference type="Proteomes" id="UP000005446">
    <property type="component" value="Unassembled WGS sequence"/>
</dbReference>
<dbReference type="OrthoDB" id="10255118at2759"/>
<feature type="compositionally biased region" description="Basic and acidic residues" evidence="1">
    <location>
        <begin position="185"/>
        <end position="195"/>
    </location>
</feature>
<name>H0EG18_GLAL7</name>
<gene>
    <name evidence="2" type="ORF">M7I_1426</name>
</gene>
<dbReference type="InterPro" id="IPR026258">
    <property type="entry name" value="SRP68"/>
</dbReference>
<dbReference type="PANTHER" id="PTHR12860:SF0">
    <property type="entry name" value="SIGNAL RECOGNITION PARTICLE SUBUNIT SRP68"/>
    <property type="match status" value="1"/>
</dbReference>
<dbReference type="EMBL" id="AGUE01000021">
    <property type="protein sequence ID" value="EHL02632.1"/>
    <property type="molecule type" value="Genomic_DNA"/>
</dbReference>
<dbReference type="Pfam" id="PF16969">
    <property type="entry name" value="SRP68"/>
    <property type="match status" value="1"/>
</dbReference>
<dbReference type="GO" id="GO:0008312">
    <property type="term" value="F:7S RNA binding"/>
    <property type="evidence" value="ECO:0007669"/>
    <property type="project" value="InterPro"/>
</dbReference>
<evidence type="ECO:0000256" key="1">
    <source>
        <dbReference type="SAM" id="MobiDB-lite"/>
    </source>
</evidence>
<dbReference type="InParanoid" id="H0EG18"/>
<protein>
    <submittedName>
        <fullName evidence="2">Putative Signal recognition particle subunit srp68</fullName>
    </submittedName>
</protein>
<dbReference type="GO" id="GO:0030942">
    <property type="term" value="F:endoplasmic reticulum signal peptide binding"/>
    <property type="evidence" value="ECO:0007669"/>
    <property type="project" value="InterPro"/>
</dbReference>